<dbReference type="InterPro" id="IPR053168">
    <property type="entry name" value="Glutamic_endopeptidase"/>
</dbReference>
<reference evidence="3" key="1">
    <citation type="journal article" date="2017" name="Nat. Commun.">
        <title>The asparagus genome sheds light on the origin and evolution of a young Y chromosome.</title>
        <authorList>
            <person name="Harkess A."/>
            <person name="Zhou J."/>
            <person name="Xu C."/>
            <person name="Bowers J.E."/>
            <person name="Van der Hulst R."/>
            <person name="Ayyampalayam S."/>
            <person name="Mercati F."/>
            <person name="Riccardi P."/>
            <person name="McKain M.R."/>
            <person name="Kakrana A."/>
            <person name="Tang H."/>
            <person name="Ray J."/>
            <person name="Groenendijk J."/>
            <person name="Arikit S."/>
            <person name="Mathioni S.M."/>
            <person name="Nakano M."/>
            <person name="Shan H."/>
            <person name="Telgmann-Rauber A."/>
            <person name="Kanno A."/>
            <person name="Yue Z."/>
            <person name="Chen H."/>
            <person name="Li W."/>
            <person name="Chen Y."/>
            <person name="Xu X."/>
            <person name="Zhang Y."/>
            <person name="Luo S."/>
            <person name="Chen H."/>
            <person name="Gao J."/>
            <person name="Mao Z."/>
            <person name="Pires J.C."/>
            <person name="Luo M."/>
            <person name="Kudrna D."/>
            <person name="Wing R.A."/>
            <person name="Meyers B.C."/>
            <person name="Yi K."/>
            <person name="Kong H."/>
            <person name="Lavrijsen P."/>
            <person name="Sunseri F."/>
            <person name="Falavigna A."/>
            <person name="Ye Y."/>
            <person name="Leebens-Mack J.H."/>
            <person name="Chen G."/>
        </authorList>
    </citation>
    <scope>NUCLEOTIDE SEQUENCE [LARGE SCALE GENOMIC DNA]</scope>
    <source>
        <strain evidence="3">cv. DH0086</strain>
    </source>
</reference>
<dbReference type="PANTHER" id="PTHR31589:SF223">
    <property type="entry name" value="PROTEIN, PUTATIVE (DUF239)-RELATED"/>
    <property type="match status" value="1"/>
</dbReference>
<dbReference type="Proteomes" id="UP000243459">
    <property type="component" value="Chromosome 6"/>
</dbReference>
<gene>
    <name evidence="2" type="ORF">A4U43_C06F18140</name>
</gene>
<proteinExistence type="predicted"/>
<dbReference type="PROSITE" id="PS52045">
    <property type="entry name" value="NEPROSIN_PEP_CD"/>
    <property type="match status" value="1"/>
</dbReference>
<dbReference type="InterPro" id="IPR004314">
    <property type="entry name" value="Neprosin"/>
</dbReference>
<evidence type="ECO:0000259" key="1">
    <source>
        <dbReference type="PROSITE" id="PS52045"/>
    </source>
</evidence>
<dbReference type="Gramene" id="ONK67245">
    <property type="protein sequence ID" value="ONK67245"/>
    <property type="gene ID" value="A4U43_C06F18140"/>
</dbReference>
<organism evidence="2 3">
    <name type="scientific">Asparagus officinalis</name>
    <name type="common">Garden asparagus</name>
    <dbReference type="NCBI Taxonomy" id="4686"/>
    <lineage>
        <taxon>Eukaryota</taxon>
        <taxon>Viridiplantae</taxon>
        <taxon>Streptophyta</taxon>
        <taxon>Embryophyta</taxon>
        <taxon>Tracheophyta</taxon>
        <taxon>Spermatophyta</taxon>
        <taxon>Magnoliopsida</taxon>
        <taxon>Liliopsida</taxon>
        <taxon>Asparagales</taxon>
        <taxon>Asparagaceae</taxon>
        <taxon>Asparagoideae</taxon>
        <taxon>Asparagus</taxon>
    </lineage>
</organism>
<dbReference type="AlphaFoldDB" id="A0A5P1EML7"/>
<feature type="domain" description="Neprosin PEP catalytic" evidence="1">
    <location>
        <begin position="53"/>
        <end position="287"/>
    </location>
</feature>
<evidence type="ECO:0000313" key="3">
    <source>
        <dbReference type="Proteomes" id="UP000243459"/>
    </source>
</evidence>
<dbReference type="EMBL" id="CM007386">
    <property type="protein sequence ID" value="ONK67245.1"/>
    <property type="molecule type" value="Genomic_DNA"/>
</dbReference>
<accession>A0A5P1EML7</accession>
<dbReference type="OMA" id="ISEYYGA"/>
<keyword evidence="3" id="KW-1185">Reference proteome</keyword>
<sequence>MTINSNLLKNTTCPNGTVLIRRTTKNDLIHAKTLQNHVKRHVTSYPSDKAKTSIGTGSHYAVMQTRISEYYGASAKLIVYGFPNIKVDQSTISQIWVLGGNAGPSDEVNAVQAGWHADGYDTGCYNLHCQGFMVISRDFSPGMEITQLSTYGGIQKSIDISIFKDPDEGNWWLTYGEERSLVGYWPKELFNNLEKSNEVDFGGAAYSPYNEPSPPMGSGHMPYEGPNRTCYFLNIKLVNKRNQLYSPKSVRVRLLSTRPNYYGIDGNYDSGYPDGYKFRYGGPGGYTRMKDV</sequence>
<evidence type="ECO:0000313" key="2">
    <source>
        <dbReference type="EMBL" id="ONK67245.1"/>
    </source>
</evidence>
<dbReference type="PANTHER" id="PTHR31589">
    <property type="entry name" value="PROTEIN, PUTATIVE (DUF239)-RELATED-RELATED"/>
    <property type="match status" value="1"/>
</dbReference>
<dbReference type="Pfam" id="PF03080">
    <property type="entry name" value="Neprosin"/>
    <property type="match status" value="1"/>
</dbReference>
<name>A0A5P1EML7_ASPOF</name>
<protein>
    <recommendedName>
        <fullName evidence="1">Neprosin PEP catalytic domain-containing protein</fullName>
    </recommendedName>
</protein>